<keyword evidence="12 14" id="KW-0378">Hydrolase</keyword>
<comment type="cofactor">
    <cofactor evidence="2">
        <name>Mg(2+)</name>
        <dbReference type="ChEBI" id="CHEBI:18420"/>
    </cofactor>
</comment>
<dbReference type="GO" id="GO:0032299">
    <property type="term" value="C:ribonuclease H2 complex"/>
    <property type="evidence" value="ECO:0007669"/>
    <property type="project" value="TreeGrafter"/>
</dbReference>
<evidence type="ECO:0000256" key="15">
    <source>
        <dbReference type="PROSITE-ProRule" id="PRU01319"/>
    </source>
</evidence>
<dbReference type="CDD" id="cd07182">
    <property type="entry name" value="RNase_HII_bacteria_HII_like"/>
    <property type="match status" value="1"/>
</dbReference>
<dbReference type="GO" id="GO:0004523">
    <property type="term" value="F:RNA-DNA hybrid ribonuclease activity"/>
    <property type="evidence" value="ECO:0007669"/>
    <property type="project" value="UniProtKB-UniRule"/>
</dbReference>
<evidence type="ECO:0000256" key="10">
    <source>
        <dbReference type="ARBA" id="ARBA00022723"/>
    </source>
</evidence>
<dbReference type="PANTHER" id="PTHR10954:SF18">
    <property type="entry name" value="RIBONUCLEASE HII"/>
    <property type="match status" value="1"/>
</dbReference>
<dbReference type="PROSITE" id="PS51975">
    <property type="entry name" value="RNASE_H_2"/>
    <property type="match status" value="1"/>
</dbReference>
<comment type="catalytic activity">
    <reaction evidence="1 14 15 16">
        <text>Endonucleolytic cleavage to 5'-phosphomonoester.</text>
        <dbReference type="EC" id="3.1.26.4"/>
    </reaction>
</comment>
<keyword evidence="9 14" id="KW-0540">Nuclease</keyword>
<dbReference type="NCBIfam" id="NF000595">
    <property type="entry name" value="PRK00015.1-3"/>
    <property type="match status" value="1"/>
</dbReference>
<evidence type="ECO:0000256" key="16">
    <source>
        <dbReference type="RuleBase" id="RU003515"/>
    </source>
</evidence>
<organism evidence="18">
    <name type="scientific">Desulfobacca acetoxidans</name>
    <dbReference type="NCBI Taxonomy" id="60893"/>
    <lineage>
        <taxon>Bacteria</taxon>
        <taxon>Pseudomonadati</taxon>
        <taxon>Thermodesulfobacteriota</taxon>
        <taxon>Desulfobaccia</taxon>
        <taxon>Desulfobaccales</taxon>
        <taxon>Desulfobaccaceae</taxon>
        <taxon>Desulfobacca</taxon>
    </lineage>
</organism>
<comment type="cofactor">
    <cofactor evidence="14 15">
        <name>Mn(2+)</name>
        <dbReference type="ChEBI" id="CHEBI:29035"/>
    </cofactor>
    <cofactor evidence="14 15">
        <name>Mg(2+)</name>
        <dbReference type="ChEBI" id="CHEBI:18420"/>
    </cofactor>
    <text evidence="14 15">Manganese or magnesium. Binds 1 divalent metal ion per monomer in the absence of substrate. May bind a second metal ion after substrate binding.</text>
</comment>
<gene>
    <name evidence="14" type="primary">rnhB</name>
    <name evidence="18" type="ORF">ENV52_01575</name>
</gene>
<evidence type="ECO:0000256" key="9">
    <source>
        <dbReference type="ARBA" id="ARBA00022722"/>
    </source>
</evidence>
<comment type="subcellular location">
    <subcellularLocation>
        <location evidence="4 14">Cytoplasm</location>
    </subcellularLocation>
</comment>
<proteinExistence type="inferred from homology"/>
<keyword evidence="8 14" id="KW-0963">Cytoplasm</keyword>
<accession>A0A7V6A174</accession>
<comment type="caution">
    <text evidence="18">The sequence shown here is derived from an EMBL/GenBank/DDBJ whole genome shotgun (WGS) entry which is preliminary data.</text>
</comment>
<evidence type="ECO:0000256" key="1">
    <source>
        <dbReference type="ARBA" id="ARBA00000077"/>
    </source>
</evidence>
<evidence type="ECO:0000256" key="7">
    <source>
        <dbReference type="ARBA" id="ARBA00019179"/>
    </source>
</evidence>
<evidence type="ECO:0000256" key="2">
    <source>
        <dbReference type="ARBA" id="ARBA00001946"/>
    </source>
</evidence>
<sequence length="222" mass="24378">MKRRRGSSQVFADPEAYWRGQGLTLVCGVDEAGRGPLAGPVVAAAVIVPMGVEFPGLKDSKRLPPGTRETLDQAIRTQALAFAVREIGAREIERLGILAASLKAMAQAVKALAVLPEMVLVDGNQPLPLDYPQQPVVQGDDRCPAIAAASILAKVHRDRCMAAYHRLYPQYNFASHKGYATREHLEALQCWGPCRIHRRTFRGVKEWVRGEEALDEGERTEG</sequence>
<dbReference type="Pfam" id="PF01351">
    <property type="entry name" value="RNase_HII"/>
    <property type="match status" value="1"/>
</dbReference>
<dbReference type="EC" id="3.1.26.4" evidence="6 14"/>
<reference evidence="18" key="1">
    <citation type="journal article" date="2020" name="mSystems">
        <title>Genome- and Community-Level Interaction Insights into Carbon Utilization and Element Cycling Functions of Hydrothermarchaeota in Hydrothermal Sediment.</title>
        <authorList>
            <person name="Zhou Z."/>
            <person name="Liu Y."/>
            <person name="Xu W."/>
            <person name="Pan J."/>
            <person name="Luo Z.H."/>
            <person name="Li M."/>
        </authorList>
    </citation>
    <scope>NUCLEOTIDE SEQUENCE [LARGE SCALE GENOMIC DNA]</scope>
    <source>
        <strain evidence="18">SpSt-767</strain>
    </source>
</reference>
<feature type="binding site" evidence="14 15">
    <location>
        <position position="31"/>
    </location>
    <ligand>
        <name>a divalent metal cation</name>
        <dbReference type="ChEBI" id="CHEBI:60240"/>
    </ligand>
</feature>
<feature type="binding site" evidence="14 15">
    <location>
        <position position="30"/>
    </location>
    <ligand>
        <name>a divalent metal cation</name>
        <dbReference type="ChEBI" id="CHEBI:60240"/>
    </ligand>
</feature>
<dbReference type="HAMAP" id="MF_00052_B">
    <property type="entry name" value="RNase_HII_B"/>
    <property type="match status" value="1"/>
</dbReference>
<evidence type="ECO:0000259" key="17">
    <source>
        <dbReference type="PROSITE" id="PS51975"/>
    </source>
</evidence>
<dbReference type="SUPFAM" id="SSF53098">
    <property type="entry name" value="Ribonuclease H-like"/>
    <property type="match status" value="1"/>
</dbReference>
<dbReference type="InterPro" id="IPR012337">
    <property type="entry name" value="RNaseH-like_sf"/>
</dbReference>
<evidence type="ECO:0000256" key="5">
    <source>
        <dbReference type="ARBA" id="ARBA00007383"/>
    </source>
</evidence>
<dbReference type="NCBIfam" id="NF000594">
    <property type="entry name" value="PRK00015.1-1"/>
    <property type="match status" value="1"/>
</dbReference>
<keyword evidence="10 14" id="KW-0479">Metal-binding</keyword>
<dbReference type="InterPro" id="IPR036397">
    <property type="entry name" value="RNaseH_sf"/>
</dbReference>
<evidence type="ECO:0000256" key="13">
    <source>
        <dbReference type="ARBA" id="ARBA00023211"/>
    </source>
</evidence>
<evidence type="ECO:0000256" key="14">
    <source>
        <dbReference type="HAMAP-Rule" id="MF_00052"/>
    </source>
</evidence>
<dbReference type="EMBL" id="DTGR01000025">
    <property type="protein sequence ID" value="HHS28377.1"/>
    <property type="molecule type" value="Genomic_DNA"/>
</dbReference>
<dbReference type="InterPro" id="IPR024567">
    <property type="entry name" value="RNase_HII/HIII_dom"/>
</dbReference>
<keyword evidence="11 14" id="KW-0255">Endonuclease</keyword>
<dbReference type="Gene3D" id="3.30.420.10">
    <property type="entry name" value="Ribonuclease H-like superfamily/Ribonuclease H"/>
    <property type="match status" value="1"/>
</dbReference>
<dbReference type="PANTHER" id="PTHR10954">
    <property type="entry name" value="RIBONUCLEASE H2 SUBUNIT A"/>
    <property type="match status" value="1"/>
</dbReference>
<dbReference type="GO" id="GO:0005737">
    <property type="term" value="C:cytoplasm"/>
    <property type="evidence" value="ECO:0007669"/>
    <property type="project" value="UniProtKB-SubCell"/>
</dbReference>
<name>A0A7V6A174_9BACT</name>
<dbReference type="InterPro" id="IPR001352">
    <property type="entry name" value="RNase_HII/HIII"/>
</dbReference>
<dbReference type="GO" id="GO:0043137">
    <property type="term" value="P:DNA replication, removal of RNA primer"/>
    <property type="evidence" value="ECO:0007669"/>
    <property type="project" value="TreeGrafter"/>
</dbReference>
<protein>
    <recommendedName>
        <fullName evidence="7 14">Ribonuclease HII</fullName>
        <shortName evidence="14">RNase HII</shortName>
        <ecNumber evidence="6 14">3.1.26.4</ecNumber>
    </recommendedName>
</protein>
<dbReference type="InterPro" id="IPR022898">
    <property type="entry name" value="RNase_HII"/>
</dbReference>
<dbReference type="GO" id="GO:0030145">
    <property type="term" value="F:manganese ion binding"/>
    <property type="evidence" value="ECO:0007669"/>
    <property type="project" value="UniProtKB-UniRule"/>
</dbReference>
<evidence type="ECO:0000256" key="12">
    <source>
        <dbReference type="ARBA" id="ARBA00022801"/>
    </source>
</evidence>
<evidence type="ECO:0000256" key="4">
    <source>
        <dbReference type="ARBA" id="ARBA00004496"/>
    </source>
</evidence>
<feature type="binding site" evidence="14 15">
    <location>
        <position position="122"/>
    </location>
    <ligand>
        <name>a divalent metal cation</name>
        <dbReference type="ChEBI" id="CHEBI:60240"/>
    </ligand>
</feature>
<comment type="similarity">
    <text evidence="5 14 16">Belongs to the RNase HII family.</text>
</comment>
<evidence type="ECO:0000256" key="3">
    <source>
        <dbReference type="ARBA" id="ARBA00004065"/>
    </source>
</evidence>
<dbReference type="GO" id="GO:0003723">
    <property type="term" value="F:RNA binding"/>
    <property type="evidence" value="ECO:0007669"/>
    <property type="project" value="UniProtKB-UniRule"/>
</dbReference>
<comment type="function">
    <text evidence="3 14 16">Endonuclease that specifically degrades the RNA of RNA-DNA hybrids.</text>
</comment>
<keyword evidence="13 14" id="KW-0464">Manganese</keyword>
<feature type="domain" description="RNase H type-2" evidence="17">
    <location>
        <begin position="24"/>
        <end position="213"/>
    </location>
</feature>
<dbReference type="AlphaFoldDB" id="A0A7V6A174"/>
<evidence type="ECO:0000256" key="6">
    <source>
        <dbReference type="ARBA" id="ARBA00012180"/>
    </source>
</evidence>
<evidence type="ECO:0000256" key="8">
    <source>
        <dbReference type="ARBA" id="ARBA00022490"/>
    </source>
</evidence>
<dbReference type="GO" id="GO:0006298">
    <property type="term" value="P:mismatch repair"/>
    <property type="evidence" value="ECO:0007669"/>
    <property type="project" value="TreeGrafter"/>
</dbReference>
<evidence type="ECO:0000256" key="11">
    <source>
        <dbReference type="ARBA" id="ARBA00022759"/>
    </source>
</evidence>
<evidence type="ECO:0000313" key="18">
    <source>
        <dbReference type="EMBL" id="HHS28377.1"/>
    </source>
</evidence>